<feature type="repeat" description="WD" evidence="3">
    <location>
        <begin position="1030"/>
        <end position="1062"/>
    </location>
</feature>
<sequence length="1181" mass="124882">MTLAYVKACGGDLTDWQARWTAVSTELASGAAPSDDAPARDDVRPYRGLAAYEPQDAAWFHGRARLVKELAEHVDERRFLAVFGPSGCGKSSLIRAGVIPAVTGPDRSAILLTPGPRPLAELALHLSLPAGVPAGQLLTDFGQDPVRTGLAVRQALAARPPGHELLIVVDQFEEVFTLCESADERDAFVSGLLAAAEEEHGARVVIGVRADFYARCAEHPGLVVALRDAHFLVGPMTAAELREAVTRPAERAGLMVESALVSTVVAEATGRPGALPLMSHAMSQAWERRRGNAVTLAGYQAAGGMGGAVAQSAEEVYARLDETQRNLARRALLRLTDVDEDGVATRRRVRIAEFGDDQATAEILDHLATARLLTVGESSVEITHEALIRAWPRLRVWLEEDRDGIRLQRQLSQAAAIWERLGRDPGALYRGVRLEATREWAATAGPRTGLTSREQEFLDLSLAACDREAAARRRRLRLALTGVGLVLTLVSALAVVALWQAERASSERDLAFSRQLVANAREQLSLDPEVALLLAGQAYEITANAQTETMLRQATLESRVRATLPAGHAGPVYSLAFSPDGRRLASGGADGAVRLWAWNRTAPAASPQVRTLPGHRGWVLALAFSPDGRHLASAGHDGTIRLWTPDHDTAAPVVLSGGRGSVRGVAFSPDGHRLAAVGDDGAVRIWTVDAPASPTVVRGHDGPLLAVAFSPDGRRLATGGSARTVRVTDADGRGGPVILRGHTGSVNFLAYSGDGTRLAGAGADGTARIWTLGRPGDPLVLRGHDGGVLNVTFAPDGRTVTAGEDGAIQVWDAASAVHPLTLRGHDGAVWATVSDPGGPLLVSAGDDGTVRAWDPARPGRPVMLPGHPPGVWAAEVAAGGRQVVSGGDSTVRIWNVDGRGAPVVLRAPSDVMGLAASRQGTRVAAATRDGTVRVWDWSRGGAPVVLRGGSEPMMNAAFSPDGRIVAGAGSDRTVRLWNADGTGMSRVLPGHRDLVKSLSFSPDGRRLASASRDGTIRVWDLSGRTEPLVLTGHEGPVWTAVFSRDGRRIASSGSDGTVRLWDARGHGTPTVLRGHQGAAWSLAFSPDERLLASAGTDGTVRVWPTTGATEAVVFRGLGTSVEAVAYHPDGRLVTAHGDGTIRIWACEVCGPVPDLLALAAKRTTRALTRDERVIFLHEPRP</sequence>
<reference evidence="6" key="1">
    <citation type="journal article" date="2014" name="Int. J. Syst. Evol. Microbiol.">
        <title>Complete genome sequence of Corynebacterium casei LMG S-19264T (=DSM 44701T), isolated from a smear-ripened cheese.</title>
        <authorList>
            <consortium name="US DOE Joint Genome Institute (JGI-PGF)"/>
            <person name="Walter F."/>
            <person name="Albersmeier A."/>
            <person name="Kalinowski J."/>
            <person name="Ruckert C."/>
        </authorList>
    </citation>
    <scope>NUCLEOTIDE SEQUENCE</scope>
    <source>
        <strain evidence="6">VKM Ac-2007</strain>
    </source>
</reference>
<feature type="repeat" description="WD" evidence="3">
    <location>
        <begin position="911"/>
        <end position="936"/>
    </location>
</feature>
<dbReference type="InterPro" id="IPR036322">
    <property type="entry name" value="WD40_repeat_dom_sf"/>
</dbReference>
<feature type="repeat" description="WD" evidence="3">
    <location>
        <begin position="565"/>
        <end position="596"/>
    </location>
</feature>
<dbReference type="InterPro" id="IPR001680">
    <property type="entry name" value="WD40_rpt"/>
</dbReference>
<dbReference type="PANTHER" id="PTHR19848:SF8">
    <property type="entry name" value="F-BOX AND WD REPEAT DOMAIN CONTAINING 7"/>
    <property type="match status" value="1"/>
</dbReference>
<dbReference type="InterPro" id="IPR027417">
    <property type="entry name" value="P-loop_NTPase"/>
</dbReference>
<feature type="domain" description="Novel STAND NTPase 1" evidence="5">
    <location>
        <begin position="45"/>
        <end position="425"/>
    </location>
</feature>
<feature type="repeat" description="WD" evidence="3">
    <location>
        <begin position="655"/>
        <end position="696"/>
    </location>
</feature>
<evidence type="ECO:0000259" key="5">
    <source>
        <dbReference type="Pfam" id="PF20703"/>
    </source>
</evidence>
<feature type="repeat" description="WD" evidence="3">
    <location>
        <begin position="822"/>
        <end position="854"/>
    </location>
</feature>
<comment type="caution">
    <text evidence="6">The sequence shown here is derived from an EMBL/GenBank/DDBJ whole genome shotgun (WGS) entry which is preliminary data.</text>
</comment>
<dbReference type="PRINTS" id="PR00320">
    <property type="entry name" value="GPROTEINBRPT"/>
</dbReference>
<proteinExistence type="predicted"/>
<dbReference type="RefSeq" id="WP_271217195.1">
    <property type="nucleotide sequence ID" value="NZ_BAAAVD010000003.1"/>
</dbReference>
<gene>
    <name evidence="6" type="ORF">GCM10017600_21090</name>
</gene>
<dbReference type="Pfam" id="PF00400">
    <property type="entry name" value="WD40"/>
    <property type="match status" value="14"/>
</dbReference>
<keyword evidence="1 3" id="KW-0853">WD repeat</keyword>
<evidence type="ECO:0000256" key="4">
    <source>
        <dbReference type="SAM" id="Phobius"/>
    </source>
</evidence>
<evidence type="ECO:0000256" key="1">
    <source>
        <dbReference type="ARBA" id="ARBA00022574"/>
    </source>
</evidence>
<feature type="repeat" description="WD" evidence="3">
    <location>
        <begin position="946"/>
        <end position="978"/>
    </location>
</feature>
<dbReference type="CDD" id="cd00200">
    <property type="entry name" value="WD40"/>
    <property type="match status" value="2"/>
</dbReference>
<reference evidence="6" key="2">
    <citation type="submission" date="2023-01" db="EMBL/GenBank/DDBJ databases">
        <authorList>
            <person name="Sun Q."/>
            <person name="Evtushenko L."/>
        </authorList>
    </citation>
    <scope>NUCLEOTIDE SEQUENCE</scope>
    <source>
        <strain evidence="6">VKM Ac-2007</strain>
    </source>
</reference>
<dbReference type="PROSITE" id="PS00678">
    <property type="entry name" value="WD_REPEATS_1"/>
    <property type="match status" value="1"/>
</dbReference>
<dbReference type="InterPro" id="IPR019775">
    <property type="entry name" value="WD40_repeat_CS"/>
</dbReference>
<keyword evidence="4" id="KW-1133">Transmembrane helix</keyword>
<dbReference type="PROSITE" id="PS50294">
    <property type="entry name" value="WD_REPEATS_REGION"/>
    <property type="match status" value="12"/>
</dbReference>
<feature type="repeat" description="WD" evidence="3">
    <location>
        <begin position="988"/>
        <end position="1022"/>
    </location>
</feature>
<dbReference type="SUPFAM" id="SSF50978">
    <property type="entry name" value="WD40 repeat-like"/>
    <property type="match status" value="2"/>
</dbReference>
<keyword evidence="4" id="KW-0812">Transmembrane</keyword>
<evidence type="ECO:0000313" key="6">
    <source>
        <dbReference type="EMBL" id="GLK08704.1"/>
    </source>
</evidence>
<organism evidence="6 7">
    <name type="scientific">Streptosporangium carneum</name>
    <dbReference type="NCBI Taxonomy" id="47481"/>
    <lineage>
        <taxon>Bacteria</taxon>
        <taxon>Bacillati</taxon>
        <taxon>Actinomycetota</taxon>
        <taxon>Actinomycetes</taxon>
        <taxon>Streptosporangiales</taxon>
        <taxon>Streptosporangiaceae</taxon>
        <taxon>Streptosporangium</taxon>
    </lineage>
</organism>
<protein>
    <recommendedName>
        <fullName evidence="5">Novel STAND NTPase 1 domain-containing protein</fullName>
    </recommendedName>
</protein>
<dbReference type="SUPFAM" id="SSF52540">
    <property type="entry name" value="P-loop containing nucleoside triphosphate hydrolases"/>
    <property type="match status" value="1"/>
</dbReference>
<feature type="repeat" description="WD" evidence="3">
    <location>
        <begin position="1072"/>
        <end position="1103"/>
    </location>
</feature>
<keyword evidence="4" id="KW-0472">Membrane</keyword>
<dbReference type="Gene3D" id="2.130.10.10">
    <property type="entry name" value="YVTN repeat-like/Quinoprotein amine dehydrogenase"/>
    <property type="match status" value="4"/>
</dbReference>
<dbReference type="PROSITE" id="PS50082">
    <property type="entry name" value="WD_REPEATS_2"/>
    <property type="match status" value="13"/>
</dbReference>
<dbReference type="Pfam" id="PF20703">
    <property type="entry name" value="nSTAND1"/>
    <property type="match status" value="1"/>
</dbReference>
<feature type="transmembrane region" description="Helical" evidence="4">
    <location>
        <begin position="478"/>
        <end position="499"/>
    </location>
</feature>
<keyword evidence="2" id="KW-0677">Repeat</keyword>
<dbReference type="Proteomes" id="UP001143474">
    <property type="component" value="Unassembled WGS sequence"/>
</dbReference>
<dbReference type="PANTHER" id="PTHR19848">
    <property type="entry name" value="WD40 REPEAT PROTEIN"/>
    <property type="match status" value="1"/>
</dbReference>
<feature type="repeat" description="WD" evidence="3">
    <location>
        <begin position="739"/>
        <end position="772"/>
    </location>
</feature>
<dbReference type="SMART" id="SM00320">
    <property type="entry name" value="WD40"/>
    <property type="match status" value="14"/>
</dbReference>
<feature type="repeat" description="WD" evidence="3">
    <location>
        <begin position="1114"/>
        <end position="1144"/>
    </location>
</feature>
<dbReference type="AlphaFoldDB" id="A0A9W6I0C5"/>
<dbReference type="InterPro" id="IPR015943">
    <property type="entry name" value="WD40/YVTN_repeat-like_dom_sf"/>
</dbReference>
<accession>A0A9W6I0C5</accession>
<dbReference type="EMBL" id="BSEV01000003">
    <property type="protein sequence ID" value="GLK08704.1"/>
    <property type="molecule type" value="Genomic_DNA"/>
</dbReference>
<keyword evidence="7" id="KW-1185">Reference proteome</keyword>
<dbReference type="InterPro" id="IPR049052">
    <property type="entry name" value="nSTAND1"/>
</dbReference>
<evidence type="ECO:0000256" key="3">
    <source>
        <dbReference type="PROSITE-ProRule" id="PRU00221"/>
    </source>
</evidence>
<evidence type="ECO:0000256" key="2">
    <source>
        <dbReference type="ARBA" id="ARBA00022737"/>
    </source>
</evidence>
<evidence type="ECO:0000313" key="7">
    <source>
        <dbReference type="Proteomes" id="UP001143474"/>
    </source>
</evidence>
<feature type="repeat" description="WD" evidence="3">
    <location>
        <begin position="697"/>
        <end position="729"/>
    </location>
</feature>
<feature type="repeat" description="WD" evidence="3">
    <location>
        <begin position="781"/>
        <end position="812"/>
    </location>
</feature>
<dbReference type="InterPro" id="IPR020472">
    <property type="entry name" value="WD40_PAC1"/>
</dbReference>
<name>A0A9W6I0C5_9ACTN</name>
<feature type="repeat" description="WD" evidence="3">
    <location>
        <begin position="612"/>
        <end position="643"/>
    </location>
</feature>